<proteinExistence type="predicted"/>
<sequence>MAAAVLPAVGAFLDTCPKFTFSASEPAANSHALSMISPVKSIVPSAANALLTAKIEVAAVVQVSSFHLFFSKR</sequence>
<name>A0A939NKG7_PRORE</name>
<protein>
    <submittedName>
        <fullName evidence="1">Uncharacterized protein</fullName>
    </submittedName>
</protein>
<dbReference type="Proteomes" id="UP000664477">
    <property type="component" value="Unassembled WGS sequence"/>
</dbReference>
<accession>A0A939NKG7</accession>
<dbReference type="AlphaFoldDB" id="A0A939NKG7"/>
<gene>
    <name evidence="1" type="ORF">J4727_13030</name>
</gene>
<evidence type="ECO:0000313" key="1">
    <source>
        <dbReference type="EMBL" id="MBO1916339.1"/>
    </source>
</evidence>
<dbReference type="EMBL" id="JAGETQ010000072">
    <property type="protein sequence ID" value="MBO1916339.1"/>
    <property type="molecule type" value="Genomic_DNA"/>
</dbReference>
<comment type="caution">
    <text evidence="1">The sequence shown here is derived from an EMBL/GenBank/DDBJ whole genome shotgun (WGS) entry which is preliminary data.</text>
</comment>
<evidence type="ECO:0000313" key="2">
    <source>
        <dbReference type="Proteomes" id="UP000664477"/>
    </source>
</evidence>
<reference evidence="1" key="1">
    <citation type="submission" date="2021-03" db="EMBL/GenBank/DDBJ databases">
        <title>Molecular epidemiology and mechanisms of colistin and carbapenem resistance in Enterobacteriaceae from clinical isolates, the environment and porcine samples in Pretoria, South Africa.</title>
        <authorList>
            <person name="Bogoshi D."/>
            <person name="Mbelle N.M."/>
            <person name="Naidoo V."/>
            <person name="Osei Sekyere J."/>
        </authorList>
    </citation>
    <scope>NUCLEOTIDE SEQUENCE</scope>
    <source>
        <strain evidence="1">C052</strain>
    </source>
</reference>
<organism evidence="1 2">
    <name type="scientific">Providencia rettgeri</name>
    <dbReference type="NCBI Taxonomy" id="587"/>
    <lineage>
        <taxon>Bacteria</taxon>
        <taxon>Pseudomonadati</taxon>
        <taxon>Pseudomonadota</taxon>
        <taxon>Gammaproteobacteria</taxon>
        <taxon>Enterobacterales</taxon>
        <taxon>Morganellaceae</taxon>
        <taxon>Providencia</taxon>
    </lineage>
</organism>